<dbReference type="Proteomes" id="UP001497680">
    <property type="component" value="Unassembled WGS sequence"/>
</dbReference>
<keyword evidence="1" id="KW-0378">Hydrolase</keyword>
<name>A0ACC0DAA2_9PEZI</name>
<evidence type="ECO:0000313" key="1">
    <source>
        <dbReference type="EMBL" id="KAI6089320.1"/>
    </source>
</evidence>
<proteinExistence type="predicted"/>
<keyword evidence="2" id="KW-1185">Reference proteome</keyword>
<evidence type="ECO:0000313" key="2">
    <source>
        <dbReference type="Proteomes" id="UP001497680"/>
    </source>
</evidence>
<organism evidence="1 2">
    <name type="scientific">Hypoxylon rubiginosum</name>
    <dbReference type="NCBI Taxonomy" id="110542"/>
    <lineage>
        <taxon>Eukaryota</taxon>
        <taxon>Fungi</taxon>
        <taxon>Dikarya</taxon>
        <taxon>Ascomycota</taxon>
        <taxon>Pezizomycotina</taxon>
        <taxon>Sordariomycetes</taxon>
        <taxon>Xylariomycetidae</taxon>
        <taxon>Xylariales</taxon>
        <taxon>Hypoxylaceae</taxon>
        <taxon>Hypoxylon</taxon>
    </lineage>
</organism>
<gene>
    <name evidence="1" type="ORF">F4821DRAFT_231722</name>
</gene>
<reference evidence="1 2" key="1">
    <citation type="journal article" date="2022" name="New Phytol.">
        <title>Ecological generalism drives hyperdiversity of secondary metabolite gene clusters in xylarialean endophytes.</title>
        <authorList>
            <person name="Franco M.E.E."/>
            <person name="Wisecaver J.H."/>
            <person name="Arnold A.E."/>
            <person name="Ju Y.M."/>
            <person name="Slot J.C."/>
            <person name="Ahrendt S."/>
            <person name="Moore L.P."/>
            <person name="Eastman K.E."/>
            <person name="Scott K."/>
            <person name="Konkel Z."/>
            <person name="Mondo S.J."/>
            <person name="Kuo A."/>
            <person name="Hayes R.D."/>
            <person name="Haridas S."/>
            <person name="Andreopoulos B."/>
            <person name="Riley R."/>
            <person name="LaButti K."/>
            <person name="Pangilinan J."/>
            <person name="Lipzen A."/>
            <person name="Amirebrahimi M."/>
            <person name="Yan J."/>
            <person name="Adam C."/>
            <person name="Keymanesh K."/>
            <person name="Ng V."/>
            <person name="Louie K."/>
            <person name="Northen T."/>
            <person name="Drula E."/>
            <person name="Henrissat B."/>
            <person name="Hsieh H.M."/>
            <person name="Youens-Clark K."/>
            <person name="Lutzoni F."/>
            <person name="Miadlikowska J."/>
            <person name="Eastwood D.C."/>
            <person name="Hamelin R.C."/>
            <person name="Grigoriev I.V."/>
            <person name="U'Ren J.M."/>
        </authorList>
    </citation>
    <scope>NUCLEOTIDE SEQUENCE [LARGE SCALE GENOMIC DNA]</scope>
    <source>
        <strain evidence="1 2">ER1909</strain>
    </source>
</reference>
<accession>A0ACC0DAA2</accession>
<sequence length="419" mass="44775">MQTYLTTTTAAAALGLALFASPAVAGEAAVGAAEPAYSVWMAESIMSRGQGIMTGQGGSSELLQAGITQRALGAVAMRYPAGATTPRITQYLEESAASVVPFTSNATYDALSYPMDRLSTGNALIGLASTSDNETASTEARTAADALRQSIDLNRRNDLGGLWYYVYPNWSYLDGMWSLAPFYTHYALDAAFHGSVDGSSENATTEALDDMVFQLDLLWNHTYNATSGLLAHGYDASRTAVWANNVTGASPHVWGRSLGWYSMALVDTLQILPPTGPACKYRDSILLKWRILASGLLQAVDAATGGWWQVMDEPGRAGNYIESSGTAMFAYALLKSARLGYLPAEDVMEALTVGTRAQKYLTDAFVVRDANGTLSYNGTVAVCSLNSTATYEYYVGQPINYNSVLGSAAYILASLEVEH</sequence>
<protein>
    <submittedName>
        <fullName evidence="1">Glycoside hydrolase family 105 protein</fullName>
    </submittedName>
</protein>
<dbReference type="EMBL" id="MU394296">
    <property type="protein sequence ID" value="KAI6089320.1"/>
    <property type="molecule type" value="Genomic_DNA"/>
</dbReference>
<comment type="caution">
    <text evidence="1">The sequence shown here is derived from an EMBL/GenBank/DDBJ whole genome shotgun (WGS) entry which is preliminary data.</text>
</comment>